<dbReference type="RefSeq" id="WP_283381714.1">
    <property type="nucleotide sequence ID" value="NZ_JASHIE010000006.1"/>
</dbReference>
<proteinExistence type="predicted"/>
<name>A0ABT6Z2S6_9BACT</name>
<dbReference type="InterPro" id="IPR001584">
    <property type="entry name" value="Integrase_cat-core"/>
</dbReference>
<gene>
    <name evidence="2" type="ORF">QM481_10440</name>
</gene>
<keyword evidence="3" id="KW-1185">Reference proteome</keyword>
<evidence type="ECO:0000313" key="3">
    <source>
        <dbReference type="Proteomes" id="UP001225761"/>
    </source>
</evidence>
<protein>
    <submittedName>
        <fullName evidence="2">DDE-type integrase/transposase/recombinase</fullName>
    </submittedName>
</protein>
<dbReference type="PROSITE" id="PS50994">
    <property type="entry name" value="INTEGRASE"/>
    <property type="match status" value="1"/>
</dbReference>
<dbReference type="SUPFAM" id="SSF53098">
    <property type="entry name" value="Ribonuclease H-like"/>
    <property type="match status" value="1"/>
</dbReference>
<evidence type="ECO:0000259" key="1">
    <source>
        <dbReference type="PROSITE" id="PS50994"/>
    </source>
</evidence>
<evidence type="ECO:0000313" key="2">
    <source>
        <dbReference type="EMBL" id="MDI9874944.1"/>
    </source>
</evidence>
<comment type="caution">
    <text evidence="2">The sequence shown here is derived from an EMBL/GenBank/DDBJ whole genome shotgun (WGS) entry which is preliminary data.</text>
</comment>
<dbReference type="Gene3D" id="3.30.420.10">
    <property type="entry name" value="Ribonuclease H-like superfamily/Ribonuclease H"/>
    <property type="match status" value="1"/>
</dbReference>
<sequence>MLELKELYPRGISKACRIFKTSRSSLSYQSVKDDKVLMDELSQLSKDHPREGFWKFYYRMRNAGHHFNHKRVHRVYVQMGLSIRRKAKKRLVARVKDPLEVPQSFTQTWSIDFMSDVLSNGRSFRSFNVIDDYNREVLFIETDYSLKSSRVIYILRHLVNKYGKPTKVRMDNGPEFVAKLAQEWSQMKTSFFIIFNQGNQRKMPTLSDSTKLTADMY</sequence>
<dbReference type="InterPro" id="IPR012337">
    <property type="entry name" value="RNaseH-like_sf"/>
</dbReference>
<dbReference type="PANTHER" id="PTHR47515">
    <property type="entry name" value="LOW CALCIUM RESPONSE LOCUS PROTEIN T"/>
    <property type="match status" value="1"/>
</dbReference>
<dbReference type="InterPro" id="IPR036397">
    <property type="entry name" value="RNaseH_sf"/>
</dbReference>
<accession>A0ABT6Z2S6</accession>
<dbReference type="Proteomes" id="UP001225761">
    <property type="component" value="Unassembled WGS sequence"/>
</dbReference>
<organism evidence="2 3">
    <name type="scientific">Flectobacillus rivi</name>
    <dbReference type="NCBI Taxonomy" id="2984209"/>
    <lineage>
        <taxon>Bacteria</taxon>
        <taxon>Pseudomonadati</taxon>
        <taxon>Bacteroidota</taxon>
        <taxon>Cytophagia</taxon>
        <taxon>Cytophagales</taxon>
        <taxon>Flectobacillaceae</taxon>
        <taxon>Flectobacillus</taxon>
    </lineage>
</organism>
<dbReference type="Pfam" id="PF00665">
    <property type="entry name" value="rve"/>
    <property type="match status" value="1"/>
</dbReference>
<reference evidence="2 3" key="1">
    <citation type="submission" date="2023-05" db="EMBL/GenBank/DDBJ databases">
        <title>Novel species of genus Flectobacillus isolated from stream in China.</title>
        <authorList>
            <person name="Lu H."/>
        </authorList>
    </citation>
    <scope>NUCLEOTIDE SEQUENCE [LARGE SCALE GENOMIC DNA]</scope>
    <source>
        <strain evidence="2 3">LFS242W</strain>
    </source>
</reference>
<feature type="domain" description="Integrase catalytic" evidence="1">
    <location>
        <begin position="98"/>
        <end position="217"/>
    </location>
</feature>
<dbReference type="PANTHER" id="PTHR47515:SF2">
    <property type="entry name" value="INTEGRASE CORE DOMAIN PROTEIN"/>
    <property type="match status" value="1"/>
</dbReference>
<dbReference type="EMBL" id="JASHIE010000006">
    <property type="protein sequence ID" value="MDI9874944.1"/>
    <property type="molecule type" value="Genomic_DNA"/>
</dbReference>